<feature type="compositionally biased region" description="Basic and acidic residues" evidence="1">
    <location>
        <begin position="138"/>
        <end position="148"/>
    </location>
</feature>
<gene>
    <name evidence="3" type="ORF">SEPCBS119000_002681</name>
</gene>
<reference evidence="3 4" key="1">
    <citation type="submission" date="2024-01" db="EMBL/GenBank/DDBJ databases">
        <authorList>
            <person name="Allen C."/>
            <person name="Tagirdzhanova G."/>
        </authorList>
    </citation>
    <scope>NUCLEOTIDE SEQUENCE [LARGE SCALE GENOMIC DNA]</scope>
    <source>
        <strain evidence="3 4">CBS 119000</strain>
    </source>
</reference>
<dbReference type="PANTHER" id="PTHR28174:SF1">
    <property type="entry name" value="LARGE RIBOSOMAL SUBUNIT PROTEIN BL31M"/>
    <property type="match status" value="1"/>
</dbReference>
<feature type="domain" description="Ribosomal protein bL31m N-terminal" evidence="2">
    <location>
        <begin position="61"/>
        <end position="106"/>
    </location>
</feature>
<dbReference type="Proteomes" id="UP001642502">
    <property type="component" value="Unassembled WGS sequence"/>
</dbReference>
<accession>A0ABP0DHP4</accession>
<name>A0ABP0DHP4_9PEZI</name>
<dbReference type="InterPro" id="IPR048874">
    <property type="entry name" value="Ribosomal_bL31m_N"/>
</dbReference>
<protein>
    <recommendedName>
        <fullName evidence="2">Ribosomal protein bL31m N-terminal domain-containing protein</fullName>
    </recommendedName>
</protein>
<feature type="compositionally biased region" description="Low complexity" evidence="1">
    <location>
        <begin position="149"/>
        <end position="175"/>
    </location>
</feature>
<sequence>MASILCGRRLCASAPTASTGATNQISLGLKGRASLCRRPQTPSGRRDLSTTTALQARLIQRPKRPYQFTQLIQLSDGSTFAVRTTNPHPLHRCNKDTRNHIMWQPSEKSLRNVEVDEAGRLAAFRSRFGRGWDSTAEPENKNSKESPTDAKSQAASSSASTTSTGSTDTLADLLSGYAAKEEPLKRGGLSAKEQAKKDKKKK</sequence>
<dbReference type="EMBL" id="CAWUON010000030">
    <property type="protein sequence ID" value="CAK7267697.1"/>
    <property type="molecule type" value="Genomic_DNA"/>
</dbReference>
<evidence type="ECO:0000259" key="2">
    <source>
        <dbReference type="Pfam" id="PF21492"/>
    </source>
</evidence>
<dbReference type="PANTHER" id="PTHR28174">
    <property type="entry name" value="54S RIBOSOMAL PROTEIN L36, MITOCHONDRIAL"/>
    <property type="match status" value="1"/>
</dbReference>
<evidence type="ECO:0000313" key="4">
    <source>
        <dbReference type="Proteomes" id="UP001642502"/>
    </source>
</evidence>
<evidence type="ECO:0000313" key="3">
    <source>
        <dbReference type="EMBL" id="CAK7267697.1"/>
    </source>
</evidence>
<dbReference type="Gene3D" id="6.20.130.10">
    <property type="match status" value="1"/>
</dbReference>
<proteinExistence type="predicted"/>
<evidence type="ECO:0000256" key="1">
    <source>
        <dbReference type="SAM" id="MobiDB-lite"/>
    </source>
</evidence>
<organism evidence="3 4">
    <name type="scientific">Sporothrix epigloea</name>
    <dbReference type="NCBI Taxonomy" id="1892477"/>
    <lineage>
        <taxon>Eukaryota</taxon>
        <taxon>Fungi</taxon>
        <taxon>Dikarya</taxon>
        <taxon>Ascomycota</taxon>
        <taxon>Pezizomycotina</taxon>
        <taxon>Sordariomycetes</taxon>
        <taxon>Sordariomycetidae</taxon>
        <taxon>Ophiostomatales</taxon>
        <taxon>Ophiostomataceae</taxon>
        <taxon>Sporothrix</taxon>
    </lineage>
</organism>
<comment type="caution">
    <text evidence="3">The sequence shown here is derived from an EMBL/GenBank/DDBJ whole genome shotgun (WGS) entry which is preliminary data.</text>
</comment>
<feature type="region of interest" description="Disordered" evidence="1">
    <location>
        <begin position="131"/>
        <end position="202"/>
    </location>
</feature>
<keyword evidence="4" id="KW-1185">Reference proteome</keyword>
<dbReference type="Pfam" id="PF21492">
    <property type="entry name" value="bL31_N"/>
    <property type="match status" value="1"/>
</dbReference>
<dbReference type="InterPro" id="IPR034600">
    <property type="entry name" value="Ribosomal_bL31m"/>
</dbReference>